<dbReference type="Proteomes" id="UP001497392">
    <property type="component" value="Unassembled WGS sequence"/>
</dbReference>
<comment type="subcellular location">
    <subcellularLocation>
        <location evidence="1">Nucleus</location>
    </subcellularLocation>
</comment>
<reference evidence="5 6" key="1">
    <citation type="submission" date="2024-06" db="EMBL/GenBank/DDBJ databases">
        <authorList>
            <person name="Kraege A."/>
            <person name="Thomma B."/>
        </authorList>
    </citation>
    <scope>NUCLEOTIDE SEQUENCE [LARGE SCALE GENOMIC DNA]</scope>
</reference>
<dbReference type="Pfam" id="PF01876">
    <property type="entry name" value="RNase_P_p30"/>
    <property type="match status" value="1"/>
</dbReference>
<evidence type="ECO:0000256" key="2">
    <source>
        <dbReference type="ARBA" id="ARBA00007331"/>
    </source>
</evidence>
<dbReference type="SUPFAM" id="SSF55797">
    <property type="entry name" value="PR-1-like"/>
    <property type="match status" value="1"/>
</dbReference>
<dbReference type="InterPro" id="IPR035940">
    <property type="entry name" value="CAP_sf"/>
</dbReference>
<comment type="caution">
    <text evidence="5">The sequence shown here is derived from an EMBL/GenBank/DDBJ whole genome shotgun (WGS) entry which is preliminary data.</text>
</comment>
<dbReference type="InterPro" id="IPR018244">
    <property type="entry name" value="Allrgn_V5/Tpx1_CS"/>
</dbReference>
<evidence type="ECO:0000313" key="6">
    <source>
        <dbReference type="Proteomes" id="UP001497392"/>
    </source>
</evidence>
<evidence type="ECO:0000256" key="3">
    <source>
        <dbReference type="ARBA" id="ARBA00022694"/>
    </source>
</evidence>
<gene>
    <name evidence="5" type="primary">g6778</name>
    <name evidence="5" type="ORF">VP750_LOCUS5803</name>
</gene>
<dbReference type="EMBL" id="CAXHTA020000010">
    <property type="protein sequence ID" value="CAL5224144.1"/>
    <property type="molecule type" value="Genomic_DNA"/>
</dbReference>
<dbReference type="PANTHER" id="PTHR13031:SF0">
    <property type="entry name" value="RIBONUCLEASE P PROTEIN SUBUNIT P30"/>
    <property type="match status" value="1"/>
</dbReference>
<dbReference type="Pfam" id="PF00188">
    <property type="entry name" value="CAP"/>
    <property type="match status" value="1"/>
</dbReference>
<comment type="similarity">
    <text evidence="2">Belongs to the eukaryotic/archaeal RNase P protein component 3 family.</text>
</comment>
<accession>A0ABP1FYJ1</accession>
<evidence type="ECO:0000256" key="1">
    <source>
        <dbReference type="ARBA" id="ARBA00004123"/>
    </source>
</evidence>
<organism evidence="5 6">
    <name type="scientific">Coccomyxa viridis</name>
    <dbReference type="NCBI Taxonomy" id="1274662"/>
    <lineage>
        <taxon>Eukaryota</taxon>
        <taxon>Viridiplantae</taxon>
        <taxon>Chlorophyta</taxon>
        <taxon>core chlorophytes</taxon>
        <taxon>Trebouxiophyceae</taxon>
        <taxon>Trebouxiophyceae incertae sedis</taxon>
        <taxon>Coccomyxaceae</taxon>
        <taxon>Coccomyxa</taxon>
    </lineage>
</organism>
<name>A0ABP1FYJ1_9CHLO</name>
<sequence length="430" mass="45820">MYYDLSFNADDLEPFAARERSAAATTLGYSVVATNTTAVERLSAKDRCSSSSGKEAAASAAGAAGGSAPKQGLLQRSQQLTQLSRLTVALEEPAAAAQLLSAPANAIAASHDILAVQPLSERVLQQACTSMDVDIIAFDLSRRLPFRLKPAILQAAVKRGLHLEICYAAALREEGSRRSCFANALALCRAVGGKGIIVSSGARSVWEMRTPHDVINLSMLFGLKQQQAKGRRAKLLCRQPHVALAGAVISRLVCTLADSPPMMVTLLMPSMAPLSPPPPPPPMHNGLTSQEQAAILDVHNLERAKHGAASLYWNYSASDAAQSHLSSCPGMVETSNTGDGENLFGICCLGYFNVSHAVSSWYSEVADYNFTYPGYSLTTGHFTQIVWKGTKALGCAKKFCPSAWGYLECDYYPPGNVLGAFAQNVESSTT</sequence>
<dbReference type="InterPro" id="IPR014044">
    <property type="entry name" value="CAP_dom"/>
</dbReference>
<dbReference type="InterPro" id="IPR016195">
    <property type="entry name" value="Pol/histidinol_Pase-like"/>
</dbReference>
<evidence type="ECO:0000259" key="4">
    <source>
        <dbReference type="SMART" id="SM00198"/>
    </source>
</evidence>
<dbReference type="SUPFAM" id="SSF89550">
    <property type="entry name" value="PHP domain-like"/>
    <property type="match status" value="1"/>
</dbReference>
<dbReference type="InterPro" id="IPR001283">
    <property type="entry name" value="CRISP-related"/>
</dbReference>
<dbReference type="InterPro" id="IPR002738">
    <property type="entry name" value="RNase_P_p30"/>
</dbReference>
<keyword evidence="6" id="KW-1185">Reference proteome</keyword>
<proteinExistence type="inferred from homology"/>
<dbReference type="PANTHER" id="PTHR13031">
    <property type="entry name" value="RIBONUCLEASE P SUBUNIT P30"/>
    <property type="match status" value="1"/>
</dbReference>
<dbReference type="PRINTS" id="PR00837">
    <property type="entry name" value="V5TPXLIKE"/>
</dbReference>
<dbReference type="Gene3D" id="3.20.20.140">
    <property type="entry name" value="Metal-dependent hydrolases"/>
    <property type="match status" value="1"/>
</dbReference>
<dbReference type="PROSITE" id="PS01009">
    <property type="entry name" value="CRISP_1"/>
    <property type="match status" value="1"/>
</dbReference>
<dbReference type="Gene3D" id="3.40.33.10">
    <property type="entry name" value="CAP"/>
    <property type="match status" value="1"/>
</dbReference>
<feature type="domain" description="SCP" evidence="4">
    <location>
        <begin position="290"/>
        <end position="419"/>
    </location>
</feature>
<protein>
    <submittedName>
        <fullName evidence="5">G6778 protein</fullName>
    </submittedName>
</protein>
<dbReference type="SMART" id="SM00198">
    <property type="entry name" value="SCP"/>
    <property type="match status" value="1"/>
</dbReference>
<evidence type="ECO:0000313" key="5">
    <source>
        <dbReference type="EMBL" id="CAL5224144.1"/>
    </source>
</evidence>
<keyword evidence="3" id="KW-0819">tRNA processing</keyword>